<dbReference type="Proteomes" id="UP000029393">
    <property type="component" value="Unassembled WGS sequence"/>
</dbReference>
<dbReference type="Gene3D" id="3.30.2310.20">
    <property type="entry name" value="RelE-like"/>
    <property type="match status" value="1"/>
</dbReference>
<comment type="caution">
    <text evidence="2">The sequence shown here is derived from an EMBL/GenBank/DDBJ whole genome shotgun (WGS) entry which is preliminary data.</text>
</comment>
<reference evidence="2 3" key="1">
    <citation type="submission" date="2013-09" db="EMBL/GenBank/DDBJ databases">
        <title>Genome sequencing of Arenimonas metalli.</title>
        <authorList>
            <person name="Chen F."/>
            <person name="Wang G."/>
        </authorList>
    </citation>
    <scope>NUCLEOTIDE SEQUENCE [LARGE SCALE GENOMIC DNA]</scope>
    <source>
        <strain evidence="2 3">CF5-1</strain>
    </source>
</reference>
<evidence type="ECO:0000313" key="3">
    <source>
        <dbReference type="Proteomes" id="UP000029393"/>
    </source>
</evidence>
<dbReference type="InterPro" id="IPR035093">
    <property type="entry name" value="RelE/ParE_toxin_dom_sf"/>
</dbReference>
<organism evidence="2 3">
    <name type="scientific">Arenimonas metalli CF5-1</name>
    <dbReference type="NCBI Taxonomy" id="1384056"/>
    <lineage>
        <taxon>Bacteria</taxon>
        <taxon>Pseudomonadati</taxon>
        <taxon>Pseudomonadota</taxon>
        <taxon>Gammaproteobacteria</taxon>
        <taxon>Lysobacterales</taxon>
        <taxon>Lysobacteraceae</taxon>
        <taxon>Arenimonas</taxon>
    </lineage>
</organism>
<evidence type="ECO:0000256" key="1">
    <source>
        <dbReference type="ARBA" id="ARBA00022649"/>
    </source>
</evidence>
<proteinExistence type="predicted"/>
<dbReference type="OrthoDB" id="121597at2"/>
<dbReference type="AlphaFoldDB" id="A0A091BCB8"/>
<dbReference type="PATRIC" id="fig|1384056.3.peg.2437"/>
<dbReference type="InterPro" id="IPR007712">
    <property type="entry name" value="RelE/ParE_toxin"/>
</dbReference>
<sequence length="102" mass="11398">MSFEVRFTEEALDDLERLNAFKLQQAGFDLVQARASLKAIDRGIALLETSPFACRRAEGGDAFLRELVIGFGASGYVVLFEIEDAATVTVLAVRHQREDDYR</sequence>
<evidence type="ECO:0008006" key="4">
    <source>
        <dbReference type="Google" id="ProtNLM"/>
    </source>
</evidence>
<name>A0A091BCB8_9GAMM</name>
<dbReference type="eggNOG" id="COG3668">
    <property type="taxonomic scope" value="Bacteria"/>
</dbReference>
<protein>
    <recommendedName>
        <fullName evidence="4">Plasmid stabilization protein</fullName>
    </recommendedName>
</protein>
<gene>
    <name evidence="2" type="ORF">N787_04585</name>
</gene>
<accession>A0A091BCB8</accession>
<keyword evidence="3" id="KW-1185">Reference proteome</keyword>
<dbReference type="RefSeq" id="WP_034214709.1">
    <property type="nucleotide sequence ID" value="NZ_AVCK01000055.1"/>
</dbReference>
<keyword evidence="1" id="KW-1277">Toxin-antitoxin system</keyword>
<dbReference type="Pfam" id="PF05016">
    <property type="entry name" value="ParE_toxin"/>
    <property type="match status" value="1"/>
</dbReference>
<evidence type="ECO:0000313" key="2">
    <source>
        <dbReference type="EMBL" id="KFN42050.1"/>
    </source>
</evidence>
<dbReference type="STRING" id="1384056.N787_04585"/>
<dbReference type="EMBL" id="AVCK01000055">
    <property type="protein sequence ID" value="KFN42050.1"/>
    <property type="molecule type" value="Genomic_DNA"/>
</dbReference>